<dbReference type="GeneID" id="37254483"/>
<dbReference type="EMBL" id="LN649229">
    <property type="protein sequence ID" value="CEI66330.1"/>
    <property type="molecule type" value="Genomic_DNA"/>
</dbReference>
<dbReference type="KEGG" id="fvn:FVRRES_02842"/>
<keyword evidence="3" id="KW-1185">Reference proteome</keyword>
<evidence type="ECO:0000313" key="2">
    <source>
        <dbReference type="EMBL" id="CEI66330.1"/>
    </source>
</evidence>
<evidence type="ECO:0000256" key="1">
    <source>
        <dbReference type="SAM" id="MobiDB-lite"/>
    </source>
</evidence>
<name>A0A2L2TX00_9HYPO</name>
<reference evidence="3" key="1">
    <citation type="submission" date="2014-10" db="EMBL/GenBank/DDBJ databases">
        <authorList>
            <person name="King R."/>
        </authorList>
    </citation>
    <scope>NUCLEOTIDE SEQUENCE [LARGE SCALE GENOMIC DNA]</scope>
    <source>
        <strain evidence="3">A3/5</strain>
    </source>
</reference>
<dbReference type="RefSeq" id="XP_025590047.1">
    <property type="nucleotide sequence ID" value="XM_025730975.1"/>
</dbReference>
<feature type="region of interest" description="Disordered" evidence="1">
    <location>
        <begin position="90"/>
        <end position="193"/>
    </location>
</feature>
<proteinExistence type="predicted"/>
<organism evidence="2 3">
    <name type="scientific">Fusarium venenatum</name>
    <dbReference type="NCBI Taxonomy" id="56646"/>
    <lineage>
        <taxon>Eukaryota</taxon>
        <taxon>Fungi</taxon>
        <taxon>Dikarya</taxon>
        <taxon>Ascomycota</taxon>
        <taxon>Pezizomycotina</taxon>
        <taxon>Sordariomycetes</taxon>
        <taxon>Hypocreomycetidae</taxon>
        <taxon>Hypocreales</taxon>
        <taxon>Nectriaceae</taxon>
        <taxon>Fusarium</taxon>
    </lineage>
</organism>
<evidence type="ECO:0000313" key="3">
    <source>
        <dbReference type="Proteomes" id="UP000245910"/>
    </source>
</evidence>
<feature type="compositionally biased region" description="Basic and acidic residues" evidence="1">
    <location>
        <begin position="137"/>
        <end position="163"/>
    </location>
</feature>
<dbReference type="Proteomes" id="UP000245910">
    <property type="component" value="Chromosome I"/>
</dbReference>
<protein>
    <submittedName>
        <fullName evidence="2">Uncharacterized protein</fullName>
    </submittedName>
</protein>
<feature type="compositionally biased region" description="Basic and acidic residues" evidence="1">
    <location>
        <begin position="113"/>
        <end position="128"/>
    </location>
</feature>
<feature type="compositionally biased region" description="Basic and acidic residues" evidence="1">
    <location>
        <begin position="90"/>
        <end position="105"/>
    </location>
</feature>
<sequence>MSACVMMQGEISAEPQFGISMCKINNLMCFLNFEFKDPVCQLVPHRPSPELIPTKGKGLGAFTSPSGYGTILCFPITIWQSRRNTKKTVESLREARQQEAERRNAETQQEFQEEQKRREMREKSDANRDGLGPQGPPREKRVLEVEPLDPRLERDPENPRNCDEACGNALKGSCPIHDRKQSSRPTSPGLLAI</sequence>
<accession>A0A2L2TX00</accession>
<dbReference type="AlphaFoldDB" id="A0A2L2TX00"/>